<dbReference type="Proteomes" id="UP000004622">
    <property type="component" value="Unassembled WGS sequence"/>
</dbReference>
<protein>
    <submittedName>
        <fullName evidence="3">Polysaccharide export protein</fullName>
    </submittedName>
</protein>
<dbReference type="Pfam" id="PF02563">
    <property type="entry name" value="Poly_export"/>
    <property type="match status" value="1"/>
</dbReference>
<dbReference type="OrthoDB" id="197007at2"/>
<evidence type="ECO:0000313" key="4">
    <source>
        <dbReference type="Proteomes" id="UP000004622"/>
    </source>
</evidence>
<accession>I5C2Q2</accession>
<dbReference type="Gene3D" id="3.30.1950.10">
    <property type="entry name" value="wza like domain"/>
    <property type="match status" value="1"/>
</dbReference>
<sequence length="256" mass="27209">MNGEYTVSPAGMIALPLVGQIAADGRTSQALAGEIAAALQKKTGLISPPATTVEVVRYPSVFVTGSVERPGEFEFKPGSASCRRSPWPAGVCAGPIRRAVIPSSNRSAMRARSAVLISSFCSLRPGGRGSKRSLSRARVSISTPLFRDDLWPGTQPSSCGTRRPYSKLAATPISASAVRSMNSAHCSARKSGFSAKRWWHRTVRSKSPRKSSAMSRSWSKRARSQNRARQGSSALLPTSSRVVSILRLPPCAPGSG</sequence>
<gene>
    <name evidence="3" type="ORF">A33O_06587</name>
</gene>
<feature type="compositionally biased region" description="Polar residues" evidence="1">
    <location>
        <begin position="227"/>
        <end position="236"/>
    </location>
</feature>
<proteinExistence type="predicted"/>
<dbReference type="STRING" id="204799.GCA_001696575_01735"/>
<name>I5C2Q2_9HYPH</name>
<evidence type="ECO:0000313" key="3">
    <source>
        <dbReference type="EMBL" id="EIM76104.1"/>
    </source>
</evidence>
<evidence type="ECO:0000259" key="2">
    <source>
        <dbReference type="Pfam" id="PF02563"/>
    </source>
</evidence>
<dbReference type="AlphaFoldDB" id="I5C2Q2"/>
<dbReference type="InterPro" id="IPR003715">
    <property type="entry name" value="Poly_export_N"/>
</dbReference>
<reference evidence="3 4" key="1">
    <citation type="journal article" date="2012" name="J. Bacteriol.">
        <title>Genome Sequence of Nitratireductor aquibiodomus Strain RA22.</title>
        <authorList>
            <person name="Singh A."/>
            <person name="Jangir P.K."/>
            <person name="Kumari C."/>
            <person name="Sharma R."/>
        </authorList>
    </citation>
    <scope>NUCLEOTIDE SEQUENCE [LARGE SCALE GENOMIC DNA]</scope>
    <source>
        <strain evidence="3 4">RA22</strain>
    </source>
</reference>
<feature type="domain" description="Polysaccharide export protein N-terminal" evidence="2">
    <location>
        <begin position="4"/>
        <end position="55"/>
    </location>
</feature>
<organism evidence="3 4">
    <name type="scientific">Nitratireductor aquibiodomus RA22</name>
    <dbReference type="NCBI Taxonomy" id="1189611"/>
    <lineage>
        <taxon>Bacteria</taxon>
        <taxon>Pseudomonadati</taxon>
        <taxon>Pseudomonadota</taxon>
        <taxon>Alphaproteobacteria</taxon>
        <taxon>Hyphomicrobiales</taxon>
        <taxon>Phyllobacteriaceae</taxon>
        <taxon>Nitratireductor</taxon>
    </lineage>
</organism>
<dbReference type="EMBL" id="AJXZ01000014">
    <property type="protein sequence ID" value="EIM76104.1"/>
    <property type="molecule type" value="Genomic_DNA"/>
</dbReference>
<feature type="compositionally biased region" description="Basic residues" evidence="1">
    <location>
        <begin position="199"/>
        <end position="209"/>
    </location>
</feature>
<evidence type="ECO:0000256" key="1">
    <source>
        <dbReference type="SAM" id="MobiDB-lite"/>
    </source>
</evidence>
<comment type="caution">
    <text evidence="3">The sequence shown here is derived from an EMBL/GenBank/DDBJ whole genome shotgun (WGS) entry which is preliminary data.</text>
</comment>
<feature type="region of interest" description="Disordered" evidence="1">
    <location>
        <begin position="199"/>
        <end position="236"/>
    </location>
</feature>